<dbReference type="Proteomes" id="UP000053664">
    <property type="component" value="Unassembled WGS sequence"/>
</dbReference>
<sequence>MRAPPPSSSSSSSEHQQQKILLGALDPAALQEGSPSSAVRSRLSTIYHNLHQIAKDNSISSDSGDSAVAFSSSSTASAQRTSTNDSTASTITPDKLHRLSQASTLSAGSTSSGPRPTSLSIATAGDHDAPTSILGQLTGAEGSVVDSPTVLKANDPFFSSPPPATRAPPSSLRAAVGARSLHQSAPSMTYDDFELQESWRAIARELKPIADVLRTDRLRTPLGSSKLPAECIAALRLSLSTAGTDAVVAAQTEILRVLANLCIDHEANRDTMHALSAATEVVFFVAQVVAQYSDAPGPLFSAKVLSLLRTSMGAVLNLQLEHIPTRKALLVAENLSTLTLVASHPKVYLPLASLAISPDALLTDGDLLERVKLGSTVSSWAWRVVQEVCEDEKEEKQQGLARPSSDDSQDDDDDAENLAKSLLSQHSFGDLLRPFLHYTPTSTAPTTSLANALGVDVDDVEELTETDVEILATVSELVEGCAMDEKAFRVAAVKAGAAGPLGPTFGGPRAANEAASHYRSPLDLMMTFVEEAPVPRLWKVSESTESASDVAVDDAELSAEAIKTFAKAKAALARAVVAIAGEDVNMTRLFGEIEGSAGGIDTEMGGWFIDRLKAWMRYDAKERDDLVSCGMLALGNLARTDAHCLALVHQHHLAPFLASLLSPSNDIKVSHGLVSLLKNLSIPPSNKTVIGSLGVIQAVTPFLAKEKDMVQPLQFGTVGLLKQLCAGVADNAIQVVSTSPSPSSSAGEAASGTTLTALLDLTKRVDDVPTRLEATRVVVNIVKALWSSVPGGGISADIAAARQAVVRRDAIQALAEMVRTSPKYPILVNEGIFALTLVGSERVGAELVAQSLLHEPARPSPDSDEDETMEGSGDPKAAAAAATRRRSTQDSAASTGSHPLPPPPAAVDMICSVLARRDARMPPQFAANACMLLLSLLQAIEGAAEASEDAEGRMAEDGQATDAVKQVAVRTQSALKRLQSHGPTEALDAAARALQAVNAVIGA</sequence>
<name>A0A061HD92_9BASI</name>
<protein>
    <submittedName>
        <fullName evidence="2">Uncharacterized protein</fullName>
    </submittedName>
</protein>
<dbReference type="AlphaFoldDB" id="A0A061HD92"/>
<evidence type="ECO:0000313" key="3">
    <source>
        <dbReference type="Proteomes" id="UP000053664"/>
    </source>
</evidence>
<feature type="region of interest" description="Disordered" evidence="1">
    <location>
        <begin position="850"/>
        <end position="905"/>
    </location>
</feature>
<feature type="compositionally biased region" description="Low complexity" evidence="1">
    <location>
        <begin position="60"/>
        <end position="83"/>
    </location>
</feature>
<gene>
    <name evidence="2" type="ORF">PFL1_03880</name>
</gene>
<dbReference type="Gene3D" id="1.25.10.10">
    <property type="entry name" value="Leucine-rich Repeat Variant"/>
    <property type="match status" value="1"/>
</dbReference>
<dbReference type="OrthoDB" id="26149at2759"/>
<dbReference type="KEGG" id="pfp:PFL1_03880"/>
<evidence type="ECO:0000256" key="1">
    <source>
        <dbReference type="SAM" id="MobiDB-lite"/>
    </source>
</evidence>
<organism evidence="2 3">
    <name type="scientific">Pseudozyma flocculosa PF-1</name>
    <dbReference type="NCBI Taxonomy" id="1277687"/>
    <lineage>
        <taxon>Eukaryota</taxon>
        <taxon>Fungi</taxon>
        <taxon>Dikarya</taxon>
        <taxon>Basidiomycota</taxon>
        <taxon>Ustilaginomycotina</taxon>
        <taxon>Ustilaginomycetes</taxon>
        <taxon>Ustilaginales</taxon>
        <taxon>Ustilaginaceae</taxon>
        <taxon>Pseudozyma</taxon>
    </lineage>
</organism>
<dbReference type="InterPro" id="IPR011989">
    <property type="entry name" value="ARM-like"/>
</dbReference>
<dbReference type="PANTHER" id="PTHR10957">
    <property type="entry name" value="RAP1 GTPASE-GDP DISSOCIATION STIMULATOR 1"/>
    <property type="match status" value="1"/>
</dbReference>
<accession>A0A061HD92</accession>
<dbReference type="InterPro" id="IPR040144">
    <property type="entry name" value="RAP1GDS1"/>
</dbReference>
<feature type="compositionally biased region" description="Low complexity" evidence="1">
    <location>
        <begin position="99"/>
        <end position="113"/>
    </location>
</feature>
<dbReference type="eggNOG" id="KOG4500">
    <property type="taxonomic scope" value="Eukaryota"/>
</dbReference>
<evidence type="ECO:0000313" key="2">
    <source>
        <dbReference type="EMBL" id="EPQ28576.1"/>
    </source>
</evidence>
<feature type="region of interest" description="Disordered" evidence="1">
    <location>
        <begin position="1"/>
        <end position="39"/>
    </location>
</feature>
<dbReference type="InterPro" id="IPR016024">
    <property type="entry name" value="ARM-type_fold"/>
</dbReference>
<proteinExistence type="predicted"/>
<reference evidence="2 3" key="1">
    <citation type="journal article" date="2013" name="Plant Cell">
        <title>The transition from a phytopathogenic smut ancestor to an anamorphic biocontrol agent deciphered by comparative whole-genome analysis.</title>
        <authorList>
            <person name="Lefebvre F."/>
            <person name="Joly D.L."/>
            <person name="Labbe C."/>
            <person name="Teichmann B."/>
            <person name="Linning R."/>
            <person name="Belzile F."/>
            <person name="Bakkeren G."/>
            <person name="Belanger R.R."/>
        </authorList>
    </citation>
    <scope>NUCLEOTIDE SEQUENCE [LARGE SCALE GENOMIC DNA]</scope>
    <source>
        <strain evidence="2 3">PF-1</strain>
    </source>
</reference>
<feature type="region of interest" description="Disordered" evidence="1">
    <location>
        <begin position="393"/>
        <end position="415"/>
    </location>
</feature>
<dbReference type="HOGENOM" id="CLU_007321_0_0_1"/>
<dbReference type="SUPFAM" id="SSF48371">
    <property type="entry name" value="ARM repeat"/>
    <property type="match status" value="1"/>
</dbReference>
<dbReference type="GO" id="GO:0005085">
    <property type="term" value="F:guanyl-nucleotide exchange factor activity"/>
    <property type="evidence" value="ECO:0007669"/>
    <property type="project" value="InterPro"/>
</dbReference>
<dbReference type="EMBL" id="KE361634">
    <property type="protein sequence ID" value="EPQ28576.1"/>
    <property type="molecule type" value="Genomic_DNA"/>
</dbReference>
<dbReference type="GeneID" id="19317987"/>
<feature type="region of interest" description="Disordered" evidence="1">
    <location>
        <begin position="56"/>
        <end position="134"/>
    </location>
</feature>
<dbReference type="RefSeq" id="XP_007879594.1">
    <property type="nucleotide sequence ID" value="XM_007881403.1"/>
</dbReference>